<evidence type="ECO:0000313" key="3">
    <source>
        <dbReference type="Proteomes" id="UP000186955"/>
    </source>
</evidence>
<comment type="caution">
    <text evidence="2">The sequence shown here is derived from an EMBL/GenBank/DDBJ whole genome shotgun (WGS) entry which is preliminary data.</text>
</comment>
<keyword evidence="3" id="KW-1185">Reference proteome</keyword>
<accession>A0A1Q5U077</accession>
<protein>
    <submittedName>
        <fullName evidence="2">Uncharacterized protein</fullName>
    </submittedName>
</protein>
<dbReference type="EMBL" id="MNBE01000602">
    <property type="protein sequence ID" value="OKP05875.1"/>
    <property type="molecule type" value="Genomic_DNA"/>
</dbReference>
<organism evidence="2 3">
    <name type="scientific">Penicillium subrubescens</name>
    <dbReference type="NCBI Taxonomy" id="1316194"/>
    <lineage>
        <taxon>Eukaryota</taxon>
        <taxon>Fungi</taxon>
        <taxon>Dikarya</taxon>
        <taxon>Ascomycota</taxon>
        <taxon>Pezizomycotina</taxon>
        <taxon>Eurotiomycetes</taxon>
        <taxon>Eurotiomycetidae</taxon>
        <taxon>Eurotiales</taxon>
        <taxon>Aspergillaceae</taxon>
        <taxon>Penicillium</taxon>
    </lineage>
</organism>
<evidence type="ECO:0000313" key="2">
    <source>
        <dbReference type="EMBL" id="OKP05875.1"/>
    </source>
</evidence>
<dbReference type="AlphaFoldDB" id="A0A1Q5U077"/>
<dbReference type="Proteomes" id="UP000186955">
    <property type="component" value="Unassembled WGS sequence"/>
</dbReference>
<reference evidence="2 3" key="1">
    <citation type="submission" date="2016-10" db="EMBL/GenBank/DDBJ databases">
        <title>Genome sequence of the ascomycete fungus Penicillium subrubescens.</title>
        <authorList>
            <person name="De Vries R.P."/>
            <person name="Peng M."/>
            <person name="Dilokpimol A."/>
            <person name="Hilden K."/>
            <person name="Makela M.R."/>
            <person name="Grigoriev I."/>
            <person name="Riley R."/>
            <person name="Granchi Z."/>
        </authorList>
    </citation>
    <scope>NUCLEOTIDE SEQUENCE [LARGE SCALE GENOMIC DNA]</scope>
    <source>
        <strain evidence="2 3">CBS 132785</strain>
    </source>
</reference>
<sequence>MKHFGAMPPASTLDESIAVSSQDDGLSPSRGVRCQYSTSDEETKNPPVAVVSWTR</sequence>
<name>A0A1Q5U077_9EURO</name>
<gene>
    <name evidence="2" type="ORF">PENSUB_6595</name>
</gene>
<proteinExistence type="predicted"/>
<evidence type="ECO:0000256" key="1">
    <source>
        <dbReference type="SAM" id="MobiDB-lite"/>
    </source>
</evidence>
<feature type="region of interest" description="Disordered" evidence="1">
    <location>
        <begin position="1"/>
        <end position="55"/>
    </location>
</feature>